<evidence type="ECO:0000256" key="2">
    <source>
        <dbReference type="ARBA" id="ARBA00012587"/>
    </source>
</evidence>
<dbReference type="eggNOG" id="COG2821">
    <property type="taxonomic scope" value="Bacteria"/>
</dbReference>
<proteinExistence type="predicted"/>
<dbReference type="Pfam" id="PF06725">
    <property type="entry name" value="3D"/>
    <property type="match status" value="1"/>
</dbReference>
<dbReference type="HOGENOM" id="CLU_037751_0_0_4"/>
<evidence type="ECO:0000313" key="8">
    <source>
        <dbReference type="EMBL" id="EEO30561.1"/>
    </source>
</evidence>
<dbReference type="Pfam" id="PF03562">
    <property type="entry name" value="MltA"/>
    <property type="match status" value="1"/>
</dbReference>
<dbReference type="Gene3D" id="2.40.40.10">
    <property type="entry name" value="RlpA-like domain"/>
    <property type="match status" value="1"/>
</dbReference>
<name>C3XBI5_OXAFO</name>
<dbReference type="EC" id="4.2.2.n1" evidence="2"/>
<gene>
    <name evidence="8" type="ORF">OFBG_01589</name>
</gene>
<evidence type="ECO:0000256" key="6">
    <source>
        <dbReference type="SAM" id="SignalP"/>
    </source>
</evidence>
<dbReference type="GO" id="GO:0004553">
    <property type="term" value="F:hydrolase activity, hydrolyzing O-glycosyl compounds"/>
    <property type="evidence" value="ECO:0007669"/>
    <property type="project" value="InterPro"/>
</dbReference>
<evidence type="ECO:0000313" key="9">
    <source>
        <dbReference type="Proteomes" id="UP000005089"/>
    </source>
</evidence>
<dbReference type="GO" id="GO:0009254">
    <property type="term" value="P:peptidoglycan turnover"/>
    <property type="evidence" value="ECO:0007669"/>
    <property type="project" value="InterPro"/>
</dbReference>
<protein>
    <recommendedName>
        <fullName evidence="2">peptidoglycan lytic exotransglycosylase</fullName>
        <ecNumber evidence="2">4.2.2.n1</ecNumber>
    </recommendedName>
    <alternativeName>
        <fullName evidence="5">Murein hydrolase A</fullName>
    </alternativeName>
</protein>
<dbReference type="GO" id="GO:0008933">
    <property type="term" value="F:peptidoglycan lytic transglycosylase activity"/>
    <property type="evidence" value="ECO:0007669"/>
    <property type="project" value="TreeGrafter"/>
</dbReference>
<keyword evidence="9" id="KW-1185">Reference proteome</keyword>
<dbReference type="InterPro" id="IPR005300">
    <property type="entry name" value="MltA_B"/>
</dbReference>
<dbReference type="InterPro" id="IPR026044">
    <property type="entry name" value="MltA"/>
</dbReference>
<evidence type="ECO:0000256" key="4">
    <source>
        <dbReference type="ARBA" id="ARBA00023316"/>
    </source>
</evidence>
<dbReference type="PANTHER" id="PTHR30124:SF0">
    <property type="entry name" value="MEMBRANE-BOUND LYTIC MUREIN TRANSGLYCOSYLASE A"/>
    <property type="match status" value="1"/>
</dbReference>
<dbReference type="GO" id="GO:0071555">
    <property type="term" value="P:cell wall organization"/>
    <property type="evidence" value="ECO:0007669"/>
    <property type="project" value="UniProtKB-KW"/>
</dbReference>
<dbReference type="GO" id="GO:0019867">
    <property type="term" value="C:outer membrane"/>
    <property type="evidence" value="ECO:0007669"/>
    <property type="project" value="InterPro"/>
</dbReference>
<dbReference type="CDD" id="cd14668">
    <property type="entry name" value="mlta_B"/>
    <property type="match status" value="1"/>
</dbReference>
<dbReference type="PANTHER" id="PTHR30124">
    <property type="entry name" value="MEMBRANE-BOUND LYTIC MUREIN TRANSGLYCOSYLASE A"/>
    <property type="match status" value="1"/>
</dbReference>
<dbReference type="InterPro" id="IPR010611">
    <property type="entry name" value="3D_dom"/>
</dbReference>
<dbReference type="RefSeq" id="WP_005881827.1">
    <property type="nucleotide sequence ID" value="NZ_CP019430.1"/>
</dbReference>
<dbReference type="GO" id="GO:0009253">
    <property type="term" value="P:peptidoglycan catabolic process"/>
    <property type="evidence" value="ECO:0007669"/>
    <property type="project" value="TreeGrafter"/>
</dbReference>
<dbReference type="InterPro" id="IPR036908">
    <property type="entry name" value="RlpA-like_sf"/>
</dbReference>
<evidence type="ECO:0000256" key="1">
    <source>
        <dbReference type="ARBA" id="ARBA00001420"/>
    </source>
</evidence>
<feature type="chain" id="PRO_5030167031" description="peptidoglycan lytic exotransglycosylase" evidence="6">
    <location>
        <begin position="21"/>
        <end position="390"/>
    </location>
</feature>
<dbReference type="Gene3D" id="2.40.240.50">
    <property type="entry name" value="Barwin-like endoglucanases"/>
    <property type="match status" value="1"/>
</dbReference>
<keyword evidence="3" id="KW-0456">Lyase</keyword>
<evidence type="ECO:0000256" key="5">
    <source>
        <dbReference type="ARBA" id="ARBA00030918"/>
    </source>
</evidence>
<dbReference type="EMBL" id="GG658170">
    <property type="protein sequence ID" value="EEO30561.1"/>
    <property type="molecule type" value="Genomic_DNA"/>
</dbReference>
<dbReference type="Proteomes" id="UP000005089">
    <property type="component" value="Unassembled WGS sequence"/>
</dbReference>
<evidence type="ECO:0000259" key="7">
    <source>
        <dbReference type="SMART" id="SM00925"/>
    </source>
</evidence>
<dbReference type="CDD" id="cd14485">
    <property type="entry name" value="mltA_like_LT_A"/>
    <property type="match status" value="1"/>
</dbReference>
<dbReference type="SMART" id="SM00925">
    <property type="entry name" value="MltA"/>
    <property type="match status" value="1"/>
</dbReference>
<dbReference type="AlphaFoldDB" id="C3XBI5"/>
<dbReference type="SUPFAM" id="SSF50685">
    <property type="entry name" value="Barwin-like endoglucanases"/>
    <property type="match status" value="1"/>
</dbReference>
<dbReference type="PROSITE" id="PS51257">
    <property type="entry name" value="PROKAR_LIPOPROTEIN"/>
    <property type="match status" value="1"/>
</dbReference>
<dbReference type="PIRSF" id="PIRSF019422">
    <property type="entry name" value="MltA"/>
    <property type="match status" value="1"/>
</dbReference>
<dbReference type="STRING" id="847.BRW83_0504"/>
<organism evidence="8 9">
    <name type="scientific">Oxalobacter formigenes OXCC13</name>
    <dbReference type="NCBI Taxonomy" id="556269"/>
    <lineage>
        <taxon>Bacteria</taxon>
        <taxon>Pseudomonadati</taxon>
        <taxon>Pseudomonadota</taxon>
        <taxon>Betaproteobacteria</taxon>
        <taxon>Burkholderiales</taxon>
        <taxon>Oxalobacteraceae</taxon>
        <taxon>Oxalobacter</taxon>
    </lineage>
</organism>
<dbReference type="GeneID" id="77134413"/>
<keyword evidence="6" id="KW-0732">Signal</keyword>
<feature type="signal peptide" evidence="6">
    <location>
        <begin position="1"/>
        <end position="20"/>
    </location>
</feature>
<sequence length="390" mass="43671">MSFKRLFPYFILGCLSLLLASCTTTPPTTPEVPGETFIEGRHQVSFSDIPGWNDDDVREAWPAFMNSCRALGKKEQWRDICQDARSIDSNDGLAVRHFFESNFVPYRVIGENGSETGMATGYYEPLLKGSRARKGAYKTALYREPSDLLTIDLASAYPQLKGLRLRGKLEGNRVVPYETRGELEKSNKLAGNEIVWVDDALDAFFLEIQGSGRVYIPETNETIRVAYANQNGRPYRSIGRYLIDKGELKPGQASAQQIKKWLKNNPRRFREVLDSNPSYVFFREEKISDPSVGPNGAQGVPLTPERSIAVDPRYVPLGTPVFIDTTRPYSTTPLKKLVMAQDTGGAIRGPVRADYFWGFGNEAGEQAGKMKQKLKVWLLLPKQPDGKTGN</sequence>
<keyword evidence="4" id="KW-0961">Cell wall biogenesis/degradation</keyword>
<reference evidence="8 9" key="1">
    <citation type="submission" date="2009-02" db="EMBL/GenBank/DDBJ databases">
        <title>The Genome Sequence of Oxalobacter formigenes OXCC13.</title>
        <authorList>
            <consortium name="The Broad Institute Genome Sequencing Platform"/>
            <person name="Ward D."/>
            <person name="Young S.K."/>
            <person name="Kodira C.D."/>
            <person name="Zeng Q."/>
            <person name="Koehrsen M."/>
            <person name="Alvarado L."/>
            <person name="Berlin A."/>
            <person name="Borenstein D."/>
            <person name="Chen Z."/>
            <person name="Engels R."/>
            <person name="Freedman E."/>
            <person name="Gellesch M."/>
            <person name="Goldberg J."/>
            <person name="Griggs A."/>
            <person name="Gujja S."/>
            <person name="Heiman D."/>
            <person name="Hepburn T."/>
            <person name="Howarth C."/>
            <person name="Jen D."/>
            <person name="Larson L."/>
            <person name="Lewis B."/>
            <person name="Mehta T."/>
            <person name="Park D."/>
            <person name="Pearson M."/>
            <person name="Roberts A."/>
            <person name="Saif S."/>
            <person name="Shea T."/>
            <person name="Shenoy N."/>
            <person name="Sisk P."/>
            <person name="Stolte C."/>
            <person name="Sykes S."/>
            <person name="Walk T."/>
            <person name="White J."/>
            <person name="Yandava C."/>
            <person name="Allison M.J."/>
            <person name="Lander E."/>
            <person name="Nusbaum C."/>
            <person name="Galagan J."/>
            <person name="Birren B."/>
        </authorList>
    </citation>
    <scope>NUCLEOTIDE SEQUENCE [LARGE SCALE GENOMIC DNA]</scope>
    <source>
        <strain evidence="8 9">OXCC13</strain>
    </source>
</reference>
<dbReference type="OrthoDB" id="9783686at2"/>
<feature type="domain" description="Lytic transglycosylase MltA" evidence="7">
    <location>
        <begin position="126"/>
        <end position="283"/>
    </location>
</feature>
<comment type="catalytic activity">
    <reaction evidence="1">
        <text>Exolytic cleavage of the (1-&gt;4)-beta-glycosidic linkage between N-acetylmuramic acid (MurNAc) and N-acetylglucosamine (GlcNAc) residues in peptidoglycan, from either the reducing or the non-reducing ends of the peptidoglycan chains, with concomitant formation of a 1,6-anhydrobond in the MurNAc residue.</text>
        <dbReference type="EC" id="4.2.2.n1"/>
    </reaction>
</comment>
<evidence type="ECO:0000256" key="3">
    <source>
        <dbReference type="ARBA" id="ARBA00023239"/>
    </source>
</evidence>
<accession>C3XBI5</accession>